<comment type="caution">
    <text evidence="1">The sequence shown here is derived from an EMBL/GenBank/DDBJ whole genome shotgun (WGS) entry which is preliminary data.</text>
</comment>
<proteinExistence type="predicted"/>
<feature type="non-terminal residue" evidence="1">
    <location>
        <position position="149"/>
    </location>
</feature>
<name>A0A0F8YZ63_9ZZZZ</name>
<reference evidence="1" key="1">
    <citation type="journal article" date="2015" name="Nature">
        <title>Complex archaea that bridge the gap between prokaryotes and eukaryotes.</title>
        <authorList>
            <person name="Spang A."/>
            <person name="Saw J.H."/>
            <person name="Jorgensen S.L."/>
            <person name="Zaremba-Niedzwiedzka K."/>
            <person name="Martijn J."/>
            <person name="Lind A.E."/>
            <person name="van Eijk R."/>
            <person name="Schleper C."/>
            <person name="Guy L."/>
            <person name="Ettema T.J."/>
        </authorList>
    </citation>
    <scope>NUCLEOTIDE SEQUENCE</scope>
</reference>
<evidence type="ECO:0000313" key="1">
    <source>
        <dbReference type="EMBL" id="KKK86698.1"/>
    </source>
</evidence>
<dbReference type="AlphaFoldDB" id="A0A0F8YZ63"/>
<gene>
    <name evidence="1" type="ORF">LCGC14_2760660</name>
</gene>
<accession>A0A0F8YZ63</accession>
<protein>
    <submittedName>
        <fullName evidence="1">Uncharacterized protein</fullName>
    </submittedName>
</protein>
<dbReference type="EMBL" id="LAZR01050730">
    <property type="protein sequence ID" value="KKK86698.1"/>
    <property type="molecule type" value="Genomic_DNA"/>
</dbReference>
<sequence length="149" mass="16743">MDDFRFYLPIEKGAFPSGSYEKIVETTGSGETRTRYKIKGIASTTTLDRDNEIVSKLCLKKMEKQINSKKLPIFSNHSHDWEDMLAYTNSAVANEKQLEMNILTAYVETHPKVLQLIGDIDAGLPLALSIGGKVLDSRPHKNKDGEEQK</sequence>
<organism evidence="1">
    <name type="scientific">marine sediment metagenome</name>
    <dbReference type="NCBI Taxonomy" id="412755"/>
    <lineage>
        <taxon>unclassified sequences</taxon>
        <taxon>metagenomes</taxon>
        <taxon>ecological metagenomes</taxon>
    </lineage>
</organism>